<sequence>MPLSLLLSDAKPVSFVGCAFTLLAGLALAGCAVGPDYRRPDAPSVDRFTAQPLPAGTAATKVAGGDAQRFLQGRDVPARWWTTFGNAELTRRVNTALSHSPTVASAQAALRQAQENANAARGGLFPSLDAGAGATRQKQSAAQSVGPAGRGPFTVYNASVSIGYTLDLFGGVRRGIEAQLALADYQRAQLDTTYLTLAANVVTASLQEASLREQLRATEQILDIQGKSLQIARQQQQIGSKSLSDTLAVRSQVAATEATLPPLRAQLAATRNQLATYLGTTPAQLELSPLTLDAIGLPRDIPVSLPSGLVEQRPDIRAASAQLHATSSQVGVATAAMLPQITLSGSAGSQALRAGDLFSTGTGAWSLGLGLTQPLFHGGELLHKKRAAQAGMDKAVADWQQTVLVAFQNVADALQALQYDAEGLAAQAAAESAASQQLALTDRQFQLGSTGYLNLLDAQRSYQQARIALIQARVARLADTAALYAALGGGWRSDAGMASPAANTPTPPTAPH</sequence>
<dbReference type="OrthoDB" id="9770517at2"/>
<accession>A0A502FBW8</accession>
<dbReference type="AlphaFoldDB" id="A0A502FBW8"/>
<dbReference type="GO" id="GO:0015562">
    <property type="term" value="F:efflux transmembrane transporter activity"/>
    <property type="evidence" value="ECO:0007669"/>
    <property type="project" value="InterPro"/>
</dbReference>
<dbReference type="Proteomes" id="UP000319486">
    <property type="component" value="Unassembled WGS sequence"/>
</dbReference>
<evidence type="ECO:0000256" key="1">
    <source>
        <dbReference type="ARBA" id="ARBA00007613"/>
    </source>
</evidence>
<evidence type="ECO:0000313" key="4">
    <source>
        <dbReference type="Proteomes" id="UP000319486"/>
    </source>
</evidence>
<comment type="subcellular location">
    <subcellularLocation>
        <location evidence="2">Cell outer membrane</location>
        <topology evidence="2">Lipid-anchor</topology>
    </subcellularLocation>
</comment>
<name>A0A502FBW8_9GAMM</name>
<keyword evidence="2" id="KW-1134">Transmembrane beta strand</keyword>
<evidence type="ECO:0000256" key="2">
    <source>
        <dbReference type="RuleBase" id="RU362097"/>
    </source>
</evidence>
<dbReference type="Gene3D" id="1.20.1600.10">
    <property type="entry name" value="Outer membrane efflux proteins (OEP)"/>
    <property type="match status" value="1"/>
</dbReference>
<keyword evidence="2" id="KW-0564">Palmitate</keyword>
<keyword evidence="2" id="KW-0449">Lipoprotein</keyword>
<dbReference type="InterPro" id="IPR003423">
    <property type="entry name" value="OMP_efflux"/>
</dbReference>
<organism evidence="3 4">
    <name type="scientific">Rhodanobacter glycinis</name>
    <dbReference type="NCBI Taxonomy" id="582702"/>
    <lineage>
        <taxon>Bacteria</taxon>
        <taxon>Pseudomonadati</taxon>
        <taxon>Pseudomonadota</taxon>
        <taxon>Gammaproteobacteria</taxon>
        <taxon>Lysobacterales</taxon>
        <taxon>Rhodanobacteraceae</taxon>
        <taxon>Rhodanobacter</taxon>
    </lineage>
</organism>
<reference evidence="3 4" key="1">
    <citation type="journal article" date="2019" name="Environ. Microbiol.">
        <title>Species interactions and distinct microbial communities in high Arctic permafrost affected cryosols are associated with the CH4 and CO2 gas fluxes.</title>
        <authorList>
            <person name="Altshuler I."/>
            <person name="Hamel J."/>
            <person name="Turney S."/>
            <person name="Magnuson E."/>
            <person name="Levesque R."/>
            <person name="Greer C."/>
            <person name="Whyte L.G."/>
        </authorList>
    </citation>
    <scope>NUCLEOTIDE SEQUENCE [LARGE SCALE GENOMIC DNA]</scope>
    <source>
        <strain evidence="3 4">S13Y</strain>
    </source>
</reference>
<keyword evidence="2" id="KW-0472">Membrane</keyword>
<dbReference type="Gene3D" id="2.20.200.10">
    <property type="entry name" value="Outer membrane efflux proteins (OEP)"/>
    <property type="match status" value="1"/>
</dbReference>
<proteinExistence type="inferred from homology"/>
<dbReference type="Pfam" id="PF02321">
    <property type="entry name" value="OEP"/>
    <property type="match status" value="2"/>
</dbReference>
<dbReference type="NCBIfam" id="TIGR01845">
    <property type="entry name" value="outer_NodT"/>
    <property type="match status" value="1"/>
</dbReference>
<dbReference type="PANTHER" id="PTHR30203:SF33">
    <property type="entry name" value="BLR4455 PROTEIN"/>
    <property type="match status" value="1"/>
</dbReference>
<comment type="similarity">
    <text evidence="1 2">Belongs to the outer membrane factor (OMF) (TC 1.B.17) family.</text>
</comment>
<dbReference type="EMBL" id="RCZO01000004">
    <property type="protein sequence ID" value="TPG09888.1"/>
    <property type="molecule type" value="Genomic_DNA"/>
</dbReference>
<comment type="caution">
    <text evidence="3">The sequence shown here is derived from an EMBL/GenBank/DDBJ whole genome shotgun (WGS) entry which is preliminary data.</text>
</comment>
<dbReference type="GO" id="GO:0009279">
    <property type="term" value="C:cell outer membrane"/>
    <property type="evidence" value="ECO:0007669"/>
    <property type="project" value="UniProtKB-SubCell"/>
</dbReference>
<dbReference type="InterPro" id="IPR010131">
    <property type="entry name" value="MdtP/NodT-like"/>
</dbReference>
<gene>
    <name evidence="3" type="ORF">EAH88_08495</name>
</gene>
<evidence type="ECO:0000313" key="3">
    <source>
        <dbReference type="EMBL" id="TPG09888.1"/>
    </source>
</evidence>
<dbReference type="SUPFAM" id="SSF56954">
    <property type="entry name" value="Outer membrane efflux proteins (OEP)"/>
    <property type="match status" value="1"/>
</dbReference>
<protein>
    <submittedName>
        <fullName evidence="3">Efflux transporter outer membrane subunit</fullName>
    </submittedName>
</protein>
<keyword evidence="2" id="KW-0812">Transmembrane</keyword>
<keyword evidence="4" id="KW-1185">Reference proteome</keyword>
<dbReference type="PANTHER" id="PTHR30203">
    <property type="entry name" value="OUTER MEMBRANE CATION EFFLUX PROTEIN"/>
    <property type="match status" value="1"/>
</dbReference>